<protein>
    <submittedName>
        <fullName evidence="1">Uncharacterized protein</fullName>
    </submittedName>
</protein>
<proteinExistence type="predicted"/>
<comment type="caution">
    <text evidence="1">The sequence shown here is derived from an EMBL/GenBank/DDBJ whole genome shotgun (WGS) entry which is preliminary data.</text>
</comment>
<evidence type="ECO:0000313" key="1">
    <source>
        <dbReference type="EMBL" id="KAI5652433.1"/>
    </source>
</evidence>
<dbReference type="EMBL" id="CM044707">
    <property type="protein sequence ID" value="KAI5652433.1"/>
    <property type="molecule type" value="Genomic_DNA"/>
</dbReference>
<accession>A0ACB9ZZ63</accession>
<sequence length="103" mass="10665">MKIKKRENGSPMKKRKRKSFSWSPIPNMVRGSKKRAHSAAASIPPGSSPSLMAASLVETSTPPAVASIHPETSLSPAAASTPPGTSTPLTAASIPSATLTLFQ</sequence>
<gene>
    <name evidence="1" type="ORF">M9H77_29620</name>
</gene>
<organism evidence="1 2">
    <name type="scientific">Catharanthus roseus</name>
    <name type="common">Madagascar periwinkle</name>
    <name type="synonym">Vinca rosea</name>
    <dbReference type="NCBI Taxonomy" id="4058"/>
    <lineage>
        <taxon>Eukaryota</taxon>
        <taxon>Viridiplantae</taxon>
        <taxon>Streptophyta</taxon>
        <taxon>Embryophyta</taxon>
        <taxon>Tracheophyta</taxon>
        <taxon>Spermatophyta</taxon>
        <taxon>Magnoliopsida</taxon>
        <taxon>eudicotyledons</taxon>
        <taxon>Gunneridae</taxon>
        <taxon>Pentapetalae</taxon>
        <taxon>asterids</taxon>
        <taxon>lamiids</taxon>
        <taxon>Gentianales</taxon>
        <taxon>Apocynaceae</taxon>
        <taxon>Rauvolfioideae</taxon>
        <taxon>Vinceae</taxon>
        <taxon>Catharanthinae</taxon>
        <taxon>Catharanthus</taxon>
    </lineage>
</organism>
<name>A0ACB9ZZ63_CATRO</name>
<reference evidence="2" key="1">
    <citation type="journal article" date="2023" name="Nat. Plants">
        <title>Single-cell RNA sequencing provides a high-resolution roadmap for understanding the multicellular compartmentation of specialized metabolism.</title>
        <authorList>
            <person name="Sun S."/>
            <person name="Shen X."/>
            <person name="Li Y."/>
            <person name="Li Y."/>
            <person name="Wang S."/>
            <person name="Li R."/>
            <person name="Zhang H."/>
            <person name="Shen G."/>
            <person name="Guo B."/>
            <person name="Wei J."/>
            <person name="Xu J."/>
            <person name="St-Pierre B."/>
            <person name="Chen S."/>
            <person name="Sun C."/>
        </authorList>
    </citation>
    <scope>NUCLEOTIDE SEQUENCE [LARGE SCALE GENOMIC DNA]</scope>
</reference>
<keyword evidence="2" id="KW-1185">Reference proteome</keyword>
<evidence type="ECO:0000313" key="2">
    <source>
        <dbReference type="Proteomes" id="UP001060085"/>
    </source>
</evidence>
<dbReference type="Proteomes" id="UP001060085">
    <property type="component" value="Linkage Group LG07"/>
</dbReference>